<dbReference type="Proteomes" id="UP001210720">
    <property type="component" value="Unassembled WGS sequence"/>
</dbReference>
<proteinExistence type="predicted"/>
<name>A0ABT4XWL2_9RHOB</name>
<sequence>MKNVIMSVLGFIVLSFLALGATDYITQSTMAGKSPGQFTVGDWAESFAQRGREAAMRAERELRRDKPMRDYLPPAPAGWTEVEWTPEYQAVMKGQPTPVPAEFQEMQQEIEKHPVFLLDKAVGMAKGKVRNAKKAKARRVFVRGDKVLIVHAQFKDTRTNSGIFGMLTMDSHEGRTRGQIEMVHRGVSFRNITSRKAPEGVIRLKGEIADEIEIYIDAAATKSDIAQVVARLNVEDLRALTDSPNVSPSKSHTEAVAEMRRQKHLERQKELEMQARADRKLTRMMTWAKQKGQNEVCTTINGKRYCRWVE</sequence>
<comment type="caution">
    <text evidence="1">The sequence shown here is derived from an EMBL/GenBank/DDBJ whole genome shotgun (WGS) entry which is preliminary data.</text>
</comment>
<keyword evidence="2" id="KW-1185">Reference proteome</keyword>
<evidence type="ECO:0000313" key="1">
    <source>
        <dbReference type="EMBL" id="MDA7426193.1"/>
    </source>
</evidence>
<organism evidence="1 2">
    <name type="scientific">Thalassococcus lentus</name>
    <dbReference type="NCBI Taxonomy" id="1210524"/>
    <lineage>
        <taxon>Bacteria</taxon>
        <taxon>Pseudomonadati</taxon>
        <taxon>Pseudomonadota</taxon>
        <taxon>Alphaproteobacteria</taxon>
        <taxon>Rhodobacterales</taxon>
        <taxon>Roseobacteraceae</taxon>
        <taxon>Thalassococcus</taxon>
    </lineage>
</organism>
<protein>
    <submittedName>
        <fullName evidence="1">Uncharacterized protein</fullName>
    </submittedName>
</protein>
<accession>A0ABT4XWL2</accession>
<dbReference type="RefSeq" id="WP_271433545.1">
    <property type="nucleotide sequence ID" value="NZ_JAQIOY010000007.1"/>
</dbReference>
<gene>
    <name evidence="1" type="ORF">PFY00_15765</name>
</gene>
<dbReference type="EMBL" id="JAQIOY010000007">
    <property type="protein sequence ID" value="MDA7426193.1"/>
    <property type="molecule type" value="Genomic_DNA"/>
</dbReference>
<evidence type="ECO:0000313" key="2">
    <source>
        <dbReference type="Proteomes" id="UP001210720"/>
    </source>
</evidence>
<reference evidence="1 2" key="1">
    <citation type="submission" date="2023-01" db="EMBL/GenBank/DDBJ databases">
        <title>Thalassococcus onchidii sp. nov., isolated from a marine invertebrate from the South China Sea.</title>
        <authorList>
            <person name="Xu S."/>
            <person name="Liu Z."/>
            <person name="Xu Y."/>
        </authorList>
    </citation>
    <scope>NUCLEOTIDE SEQUENCE [LARGE SCALE GENOMIC DNA]</scope>
    <source>
        <strain evidence="1 2">KCTC 32084</strain>
    </source>
</reference>